<protein>
    <recommendedName>
        <fullName evidence="3">Phage protein</fullName>
    </recommendedName>
</protein>
<dbReference type="Proteomes" id="UP000478090">
    <property type="component" value="Unassembled WGS sequence"/>
</dbReference>
<name>A0ABW9VJM3_9BURK</name>
<keyword evidence="2" id="KW-1185">Reference proteome</keyword>
<gene>
    <name evidence="1" type="ORF">GTP27_09940</name>
</gene>
<reference evidence="1 2" key="1">
    <citation type="submission" date="2019-12" db="EMBL/GenBank/DDBJ databases">
        <title>Novel species isolated from a subtropical stream in China.</title>
        <authorList>
            <person name="Lu H."/>
        </authorList>
    </citation>
    <scope>NUCLEOTIDE SEQUENCE [LARGE SCALE GENOMIC DNA]</scope>
    <source>
        <strain evidence="1 2">CY13W</strain>
    </source>
</reference>
<proteinExistence type="predicted"/>
<dbReference type="RefSeq" id="WP_161039018.1">
    <property type="nucleotide sequence ID" value="NZ_WWCM01000005.1"/>
</dbReference>
<comment type="caution">
    <text evidence="1">The sequence shown here is derived from an EMBL/GenBank/DDBJ whole genome shotgun (WGS) entry which is preliminary data.</text>
</comment>
<organism evidence="1 2">
    <name type="scientific">Duganella qianjiadongensis</name>
    <dbReference type="NCBI Taxonomy" id="2692176"/>
    <lineage>
        <taxon>Bacteria</taxon>
        <taxon>Pseudomonadati</taxon>
        <taxon>Pseudomonadota</taxon>
        <taxon>Betaproteobacteria</taxon>
        <taxon>Burkholderiales</taxon>
        <taxon>Oxalobacteraceae</taxon>
        <taxon>Telluria group</taxon>
        <taxon>Duganella</taxon>
    </lineage>
</organism>
<accession>A0ABW9VJM3</accession>
<evidence type="ECO:0008006" key="3">
    <source>
        <dbReference type="Google" id="ProtNLM"/>
    </source>
</evidence>
<evidence type="ECO:0000313" key="1">
    <source>
        <dbReference type="EMBL" id="MYM39650.1"/>
    </source>
</evidence>
<evidence type="ECO:0000313" key="2">
    <source>
        <dbReference type="Proteomes" id="UP000478090"/>
    </source>
</evidence>
<sequence>MEEKVKALVAGMYMMPAAAKAALQEMGAEFDRLRTEVDQVKTQQKECCKCK</sequence>
<dbReference type="EMBL" id="WWCM01000005">
    <property type="protein sequence ID" value="MYM39650.1"/>
    <property type="molecule type" value="Genomic_DNA"/>
</dbReference>